<feature type="transmembrane region" description="Helical" evidence="1">
    <location>
        <begin position="198"/>
        <end position="216"/>
    </location>
</feature>
<keyword evidence="1" id="KW-0472">Membrane</keyword>
<evidence type="ECO:0000259" key="2">
    <source>
        <dbReference type="Pfam" id="PF02517"/>
    </source>
</evidence>
<evidence type="ECO:0000313" key="3">
    <source>
        <dbReference type="EMBL" id="MFH6770528.1"/>
    </source>
</evidence>
<feature type="transmembrane region" description="Helical" evidence="1">
    <location>
        <begin position="6"/>
        <end position="27"/>
    </location>
</feature>
<dbReference type="Pfam" id="PF02517">
    <property type="entry name" value="Rce1-like"/>
    <property type="match status" value="1"/>
</dbReference>
<name>A0ABW7MVW6_9FLAO</name>
<keyword evidence="1" id="KW-1133">Transmembrane helix</keyword>
<feature type="transmembrane region" description="Helical" evidence="1">
    <location>
        <begin position="156"/>
        <end position="178"/>
    </location>
</feature>
<keyword evidence="3" id="KW-0378">Hydrolase</keyword>
<dbReference type="EC" id="3.4.-.-" evidence="3"/>
<feature type="transmembrane region" description="Helical" evidence="1">
    <location>
        <begin position="100"/>
        <end position="119"/>
    </location>
</feature>
<comment type="caution">
    <text evidence="3">The sequence shown here is derived from an EMBL/GenBank/DDBJ whole genome shotgun (WGS) entry which is preliminary data.</text>
</comment>
<evidence type="ECO:0000256" key="1">
    <source>
        <dbReference type="SAM" id="Phobius"/>
    </source>
</evidence>
<sequence>MAGTFLVIWIFMSFVDKEPFINLGLHVKNRFKEIIFGTILGFVLLGLGLLILIILEEVTIENFNVNKNKLWSAFLLFLIVAFTEEIMFRGYVLRNSLYSFNKYGALLISSILFALAHSFNPNMSWFTFLELFVAGMLLGISYIYTKNLWFPIALHFSWNFFQTLFGFKVSGQEFYSLVELEVSDNNIINGGEFGFEGSILALIFQLILLVTIWVYFEKYKSKRQLRG</sequence>
<keyword evidence="4" id="KW-1185">Reference proteome</keyword>
<organism evidence="3 4">
    <name type="scientific">Gaetbulibacter aestuarii</name>
    <dbReference type="NCBI Taxonomy" id="1502358"/>
    <lineage>
        <taxon>Bacteria</taxon>
        <taxon>Pseudomonadati</taxon>
        <taxon>Bacteroidota</taxon>
        <taxon>Flavobacteriia</taxon>
        <taxon>Flavobacteriales</taxon>
        <taxon>Flavobacteriaceae</taxon>
        <taxon>Gaetbulibacter</taxon>
    </lineage>
</organism>
<evidence type="ECO:0000313" key="4">
    <source>
        <dbReference type="Proteomes" id="UP001610100"/>
    </source>
</evidence>
<dbReference type="PANTHER" id="PTHR39430">
    <property type="entry name" value="MEMBRANE-ASSOCIATED PROTEASE-RELATED"/>
    <property type="match status" value="1"/>
</dbReference>
<dbReference type="PANTHER" id="PTHR39430:SF1">
    <property type="entry name" value="PROTEASE"/>
    <property type="match status" value="1"/>
</dbReference>
<keyword evidence="1" id="KW-0812">Transmembrane</keyword>
<dbReference type="Proteomes" id="UP001610100">
    <property type="component" value="Unassembled WGS sequence"/>
</dbReference>
<feature type="domain" description="CAAX prenyl protease 2/Lysostaphin resistance protein A-like" evidence="2">
    <location>
        <begin position="68"/>
        <end position="161"/>
    </location>
</feature>
<proteinExistence type="predicted"/>
<feature type="transmembrane region" description="Helical" evidence="1">
    <location>
        <begin position="125"/>
        <end position="144"/>
    </location>
</feature>
<dbReference type="GO" id="GO:0016787">
    <property type="term" value="F:hydrolase activity"/>
    <property type="evidence" value="ECO:0007669"/>
    <property type="project" value="UniProtKB-KW"/>
</dbReference>
<dbReference type="InterPro" id="IPR003675">
    <property type="entry name" value="Rce1/LyrA-like_dom"/>
</dbReference>
<reference evidence="3 4" key="1">
    <citation type="submission" date="2024-02" db="EMBL/GenBank/DDBJ databases">
        <title>A Gaetbulibacter species isolated from tidal flats and genomic insights of their niches.</title>
        <authorList>
            <person name="Ye Y."/>
        </authorList>
    </citation>
    <scope>NUCLEOTIDE SEQUENCE [LARGE SCALE GENOMIC DNA]</scope>
    <source>
        <strain evidence="3 4">KYW382</strain>
    </source>
</reference>
<dbReference type="EMBL" id="JBAWKB010000001">
    <property type="protein sequence ID" value="MFH6770528.1"/>
    <property type="molecule type" value="Genomic_DNA"/>
</dbReference>
<accession>A0ABW7MVW6</accession>
<gene>
    <name evidence="3" type="ORF">V8G58_01180</name>
</gene>
<dbReference type="RefSeq" id="WP_344738803.1">
    <property type="nucleotide sequence ID" value="NZ_BAABAY010000001.1"/>
</dbReference>
<protein>
    <submittedName>
        <fullName evidence="3">CPBP family intramembrane glutamic endopeptidase</fullName>
        <ecNumber evidence="3">3.4.-.-</ecNumber>
    </submittedName>
</protein>
<feature type="transmembrane region" description="Helical" evidence="1">
    <location>
        <begin position="34"/>
        <end position="55"/>
    </location>
</feature>
<feature type="transmembrane region" description="Helical" evidence="1">
    <location>
        <begin position="70"/>
        <end position="88"/>
    </location>
</feature>